<evidence type="ECO:0000256" key="2">
    <source>
        <dbReference type="SAM" id="MobiDB-lite"/>
    </source>
</evidence>
<dbReference type="Gene3D" id="3.10.180.10">
    <property type="entry name" value="2,3-Dihydroxybiphenyl 1,2-Dioxygenase, domain 1"/>
    <property type="match status" value="1"/>
</dbReference>
<protein>
    <submittedName>
        <fullName evidence="4">VOC family protein</fullName>
    </submittedName>
</protein>
<sequence>MDQSRQRAGTRRVHPHRRPLHRRAPCRAARRSARSRDAWRSARAVRIRGRGRMTAIDHVGLSVADLDTSLAWYSKVFSLTEAVPFAIPHLAIRGAFLIDGAGGAIEVVERAGSLAVLEAVDPPEALMTRGYGHVCFRVDDVDTAHARAVASGASEKMAPQDSPEQGVRMSFVADLEGNLVELLDRRHPVGGRPAPEQLR</sequence>
<accession>A0A417XV76</accession>
<name>A0A417XV76_9ACTN</name>
<evidence type="ECO:0000313" key="5">
    <source>
        <dbReference type="Proteomes" id="UP000283644"/>
    </source>
</evidence>
<dbReference type="InterPro" id="IPR037523">
    <property type="entry name" value="VOC_core"/>
</dbReference>
<dbReference type="InterPro" id="IPR051785">
    <property type="entry name" value="MMCE/EMCE_epimerase"/>
</dbReference>
<feature type="domain" description="VOC" evidence="3">
    <location>
        <begin position="55"/>
        <end position="185"/>
    </location>
</feature>
<evidence type="ECO:0000259" key="3">
    <source>
        <dbReference type="PROSITE" id="PS51819"/>
    </source>
</evidence>
<dbReference type="InterPro" id="IPR004360">
    <property type="entry name" value="Glyas_Fos-R_dOase_dom"/>
</dbReference>
<evidence type="ECO:0000256" key="1">
    <source>
        <dbReference type="ARBA" id="ARBA00022723"/>
    </source>
</evidence>
<proteinExistence type="predicted"/>
<dbReference type="AlphaFoldDB" id="A0A417XV76"/>
<dbReference type="OrthoDB" id="2613830at2"/>
<dbReference type="SUPFAM" id="SSF54593">
    <property type="entry name" value="Glyoxalase/Bleomycin resistance protein/Dihydroxybiphenyl dioxygenase"/>
    <property type="match status" value="1"/>
</dbReference>
<evidence type="ECO:0000313" key="4">
    <source>
        <dbReference type="EMBL" id="RHW24077.1"/>
    </source>
</evidence>
<dbReference type="EMBL" id="QXGH01000036">
    <property type="protein sequence ID" value="RHW24077.1"/>
    <property type="molecule type" value="Genomic_DNA"/>
</dbReference>
<comment type="caution">
    <text evidence="4">The sequence shown here is derived from an EMBL/GenBank/DDBJ whole genome shotgun (WGS) entry which is preliminary data.</text>
</comment>
<keyword evidence="1" id="KW-0479">Metal-binding</keyword>
<gene>
    <name evidence="4" type="ORF">D0Z08_26380</name>
</gene>
<dbReference type="GO" id="GO:0046491">
    <property type="term" value="P:L-methylmalonyl-CoA metabolic process"/>
    <property type="evidence" value="ECO:0007669"/>
    <property type="project" value="TreeGrafter"/>
</dbReference>
<feature type="region of interest" description="Disordered" evidence="2">
    <location>
        <begin position="1"/>
        <end position="35"/>
    </location>
</feature>
<reference evidence="4 5" key="1">
    <citation type="submission" date="2018-09" db="EMBL/GenBank/DDBJ databases">
        <title>Genome sequencing of Nocardioides immobilis CCTCC AB 2017083 for comparison to Nocardioides silvaticus.</title>
        <authorList>
            <person name="Li C."/>
            <person name="Wang G."/>
        </authorList>
    </citation>
    <scope>NUCLEOTIDE SEQUENCE [LARGE SCALE GENOMIC DNA]</scope>
    <source>
        <strain evidence="4 5">CCTCC AB 2017083</strain>
    </source>
</reference>
<dbReference type="CDD" id="cd06587">
    <property type="entry name" value="VOC"/>
    <property type="match status" value="1"/>
</dbReference>
<dbReference type="GO" id="GO:0004493">
    <property type="term" value="F:methylmalonyl-CoA epimerase activity"/>
    <property type="evidence" value="ECO:0007669"/>
    <property type="project" value="TreeGrafter"/>
</dbReference>
<dbReference type="PROSITE" id="PS51819">
    <property type="entry name" value="VOC"/>
    <property type="match status" value="1"/>
</dbReference>
<dbReference type="PANTHER" id="PTHR43048:SF3">
    <property type="entry name" value="METHYLMALONYL-COA EPIMERASE, MITOCHONDRIAL"/>
    <property type="match status" value="1"/>
</dbReference>
<dbReference type="InterPro" id="IPR029068">
    <property type="entry name" value="Glyas_Bleomycin-R_OHBP_Dase"/>
</dbReference>
<dbReference type="PANTHER" id="PTHR43048">
    <property type="entry name" value="METHYLMALONYL-COA EPIMERASE"/>
    <property type="match status" value="1"/>
</dbReference>
<dbReference type="Pfam" id="PF00903">
    <property type="entry name" value="Glyoxalase"/>
    <property type="match status" value="1"/>
</dbReference>
<organism evidence="4 5">
    <name type="scientific">Nocardioides immobilis</name>
    <dbReference type="NCBI Taxonomy" id="2049295"/>
    <lineage>
        <taxon>Bacteria</taxon>
        <taxon>Bacillati</taxon>
        <taxon>Actinomycetota</taxon>
        <taxon>Actinomycetes</taxon>
        <taxon>Propionibacteriales</taxon>
        <taxon>Nocardioidaceae</taxon>
        <taxon>Nocardioides</taxon>
    </lineage>
</organism>
<dbReference type="GO" id="GO:0046872">
    <property type="term" value="F:metal ion binding"/>
    <property type="evidence" value="ECO:0007669"/>
    <property type="project" value="UniProtKB-KW"/>
</dbReference>
<feature type="compositionally biased region" description="Basic residues" evidence="2">
    <location>
        <begin position="8"/>
        <end position="33"/>
    </location>
</feature>
<dbReference type="Proteomes" id="UP000283644">
    <property type="component" value="Unassembled WGS sequence"/>
</dbReference>
<keyword evidence="5" id="KW-1185">Reference proteome</keyword>